<keyword evidence="3" id="KW-1185">Reference proteome</keyword>
<gene>
    <name evidence="2" type="ORF">BN7_6631</name>
</gene>
<dbReference type="AlphaFoldDB" id="K0KY71"/>
<dbReference type="PROSITE" id="PS51257">
    <property type="entry name" value="PROKAR_LIPOPROTEIN"/>
    <property type="match status" value="1"/>
</dbReference>
<name>K0KY71_WICCF</name>
<dbReference type="Proteomes" id="UP000009328">
    <property type="component" value="Unassembled WGS sequence"/>
</dbReference>
<reference evidence="2 3" key="1">
    <citation type="journal article" date="2012" name="Eukaryot. Cell">
        <title>Draft genome sequence of Wickerhamomyces ciferrii NRRL Y-1031 F-60-10.</title>
        <authorList>
            <person name="Schneider J."/>
            <person name="Andrea H."/>
            <person name="Blom J."/>
            <person name="Jaenicke S."/>
            <person name="Ruckert C."/>
            <person name="Schorsch C."/>
            <person name="Szczepanowski R."/>
            <person name="Farwick M."/>
            <person name="Goesmann A."/>
            <person name="Puhler A."/>
            <person name="Schaffer S."/>
            <person name="Tauch A."/>
            <person name="Kohler T."/>
            <person name="Brinkrolf K."/>
        </authorList>
    </citation>
    <scope>NUCLEOTIDE SEQUENCE [LARGE SCALE GENOMIC DNA]</scope>
    <source>
        <strain evidence="3">ATCC 14091 / BCRC 22168 / CBS 111 / JCM 3599 / NBRC 0793 / NRRL Y-1031 F-60-10</strain>
    </source>
</reference>
<proteinExistence type="predicted"/>
<evidence type="ECO:0000313" key="3">
    <source>
        <dbReference type="Proteomes" id="UP000009328"/>
    </source>
</evidence>
<evidence type="ECO:0000256" key="1">
    <source>
        <dbReference type="SAM" id="SignalP"/>
    </source>
</evidence>
<protein>
    <submittedName>
        <fullName evidence="2">Secreted protein</fullName>
    </submittedName>
</protein>
<evidence type="ECO:0000313" key="2">
    <source>
        <dbReference type="EMBL" id="CCH47022.1"/>
    </source>
</evidence>
<dbReference type="EMBL" id="CAIF01000300">
    <property type="protein sequence ID" value="CCH47022.1"/>
    <property type="molecule type" value="Genomic_DNA"/>
</dbReference>
<feature type="signal peptide" evidence="1">
    <location>
        <begin position="1"/>
        <end position="20"/>
    </location>
</feature>
<sequence length="130" mass="14258">MKLSTTVLVQTGLLLSCVTASSVTFTPDAAPDALESPKGDNSTDGLVGAEGYNTIYNLCFDANKSKYCYKNSVKGCAAVYKHEDKLTDYEATTICSFWCSKIKTSNDCKTKKKKLDYAPLWACDDQKYCS</sequence>
<accession>K0KY71</accession>
<organism evidence="2 3">
    <name type="scientific">Wickerhamomyces ciferrii (strain ATCC 14091 / BCRC 22168 / CBS 111 / JCM 3599 / NBRC 0793 / NRRL Y-1031 F-60-10)</name>
    <name type="common">Yeast</name>
    <name type="synonym">Pichia ciferrii</name>
    <dbReference type="NCBI Taxonomy" id="1206466"/>
    <lineage>
        <taxon>Eukaryota</taxon>
        <taxon>Fungi</taxon>
        <taxon>Dikarya</taxon>
        <taxon>Ascomycota</taxon>
        <taxon>Saccharomycotina</taxon>
        <taxon>Saccharomycetes</taxon>
        <taxon>Phaffomycetales</taxon>
        <taxon>Wickerhamomycetaceae</taxon>
        <taxon>Wickerhamomyces</taxon>
    </lineage>
</organism>
<feature type="chain" id="PRO_5003834594" evidence="1">
    <location>
        <begin position="21"/>
        <end position="130"/>
    </location>
</feature>
<dbReference type="HOGENOM" id="CLU_127832_0_0_1"/>
<comment type="caution">
    <text evidence="2">The sequence shown here is derived from an EMBL/GenBank/DDBJ whole genome shotgun (WGS) entry which is preliminary data.</text>
</comment>
<dbReference type="InParanoid" id="K0KY71"/>
<keyword evidence="1" id="KW-0732">Signal</keyword>